<dbReference type="Pfam" id="PF22677">
    <property type="entry name" value="Ble-like_N"/>
    <property type="match status" value="1"/>
</dbReference>
<dbReference type="RefSeq" id="WP_189038433.1">
    <property type="nucleotide sequence ID" value="NZ_BMMP01000012.1"/>
</dbReference>
<dbReference type="PROSITE" id="PS51819">
    <property type="entry name" value="VOC"/>
    <property type="match status" value="1"/>
</dbReference>
<proteinExistence type="predicted"/>
<organism evidence="2 3">
    <name type="scientific">Streptomyces daqingensis</name>
    <dbReference type="NCBI Taxonomy" id="1472640"/>
    <lineage>
        <taxon>Bacteria</taxon>
        <taxon>Bacillati</taxon>
        <taxon>Actinomycetota</taxon>
        <taxon>Actinomycetes</taxon>
        <taxon>Kitasatosporales</taxon>
        <taxon>Streptomycetaceae</taxon>
        <taxon>Streptomyces</taxon>
    </lineage>
</organism>
<dbReference type="InterPro" id="IPR053863">
    <property type="entry name" value="Glyoxy/Ble-like_N"/>
</dbReference>
<keyword evidence="2" id="KW-0223">Dioxygenase</keyword>
<dbReference type="GO" id="GO:0051213">
    <property type="term" value="F:dioxygenase activity"/>
    <property type="evidence" value="ECO:0007669"/>
    <property type="project" value="UniProtKB-KW"/>
</dbReference>
<dbReference type="PANTHER" id="PTHR36503:SF2">
    <property type="entry name" value="BLR2408 PROTEIN"/>
    <property type="match status" value="1"/>
</dbReference>
<dbReference type="Proteomes" id="UP000631535">
    <property type="component" value="Unassembled WGS sequence"/>
</dbReference>
<dbReference type="InterPro" id="IPR029068">
    <property type="entry name" value="Glyas_Bleomycin-R_OHBP_Dase"/>
</dbReference>
<keyword evidence="2" id="KW-0560">Oxidoreductase</keyword>
<accession>A0ABQ2MJG0</accession>
<dbReference type="PANTHER" id="PTHR36503">
    <property type="entry name" value="BLR2520 PROTEIN"/>
    <property type="match status" value="1"/>
</dbReference>
<dbReference type="InterPro" id="IPR037523">
    <property type="entry name" value="VOC_core"/>
</dbReference>
<reference evidence="3" key="1">
    <citation type="journal article" date="2019" name="Int. J. Syst. Evol. Microbiol.">
        <title>The Global Catalogue of Microorganisms (GCM) 10K type strain sequencing project: providing services to taxonomists for standard genome sequencing and annotation.</title>
        <authorList>
            <consortium name="The Broad Institute Genomics Platform"/>
            <consortium name="The Broad Institute Genome Sequencing Center for Infectious Disease"/>
            <person name="Wu L."/>
            <person name="Ma J."/>
        </authorList>
    </citation>
    <scope>NUCLEOTIDE SEQUENCE [LARGE SCALE GENOMIC DNA]</scope>
    <source>
        <strain evidence="3">CGMCC 4.7178</strain>
    </source>
</reference>
<protein>
    <submittedName>
        <fullName evidence="2">Extradiol dioxygenase</fullName>
    </submittedName>
</protein>
<evidence type="ECO:0000259" key="1">
    <source>
        <dbReference type="PROSITE" id="PS51819"/>
    </source>
</evidence>
<evidence type="ECO:0000313" key="3">
    <source>
        <dbReference type="Proteomes" id="UP000631535"/>
    </source>
</evidence>
<feature type="domain" description="VOC" evidence="1">
    <location>
        <begin position="2"/>
        <end position="127"/>
    </location>
</feature>
<gene>
    <name evidence="2" type="ORF">GCM10012287_38830</name>
</gene>
<dbReference type="EMBL" id="BMMP01000012">
    <property type="protein sequence ID" value="GGO53067.1"/>
    <property type="molecule type" value="Genomic_DNA"/>
</dbReference>
<sequence>MSTKIFVNLPVQDLAKSRDFFTQLGYSFNPQFSDDNAICLVISDDIFAMLLLEPFFKSFTKKEVADARTSTETMIALSADSRAEVDEQADKALAAGGRPAGDPQDYGFMYSRSFYDLDEHHWEVVWMDLEAAAQQS</sequence>
<comment type="caution">
    <text evidence="2">The sequence shown here is derived from an EMBL/GenBank/DDBJ whole genome shotgun (WGS) entry which is preliminary data.</text>
</comment>
<evidence type="ECO:0000313" key="2">
    <source>
        <dbReference type="EMBL" id="GGO53067.1"/>
    </source>
</evidence>
<name>A0ABQ2MJG0_9ACTN</name>
<dbReference type="Gene3D" id="3.10.180.10">
    <property type="entry name" value="2,3-Dihydroxybiphenyl 1,2-Dioxygenase, domain 1"/>
    <property type="match status" value="1"/>
</dbReference>
<keyword evidence="3" id="KW-1185">Reference proteome</keyword>
<dbReference type="SUPFAM" id="SSF54593">
    <property type="entry name" value="Glyoxalase/Bleomycin resistance protein/Dihydroxybiphenyl dioxygenase"/>
    <property type="match status" value="1"/>
</dbReference>